<reference evidence="1" key="1">
    <citation type="submission" date="2014-11" db="EMBL/GenBank/DDBJ databases">
        <authorList>
            <person name="Amaro Gonzalez C."/>
        </authorList>
    </citation>
    <scope>NUCLEOTIDE SEQUENCE</scope>
</reference>
<dbReference type="EMBL" id="GBXM01029431">
    <property type="protein sequence ID" value="JAH79146.1"/>
    <property type="molecule type" value="Transcribed_RNA"/>
</dbReference>
<reference evidence="1" key="2">
    <citation type="journal article" date="2015" name="Fish Shellfish Immunol.">
        <title>Early steps in the European eel (Anguilla anguilla)-Vibrio vulnificus interaction in the gills: Role of the RtxA13 toxin.</title>
        <authorList>
            <person name="Callol A."/>
            <person name="Pajuelo D."/>
            <person name="Ebbesson L."/>
            <person name="Teles M."/>
            <person name="MacKenzie S."/>
            <person name="Amaro C."/>
        </authorList>
    </citation>
    <scope>NUCLEOTIDE SEQUENCE</scope>
</reference>
<dbReference type="AlphaFoldDB" id="A0A0E9VM88"/>
<sequence>MLDWSDKISLPALIATVILLLRPAQYRNACACPFFLMTMDT</sequence>
<evidence type="ECO:0000313" key="1">
    <source>
        <dbReference type="EMBL" id="JAH79146.1"/>
    </source>
</evidence>
<accession>A0A0E9VM88</accession>
<name>A0A0E9VM88_ANGAN</name>
<protein>
    <submittedName>
        <fullName evidence="1">Uncharacterized protein</fullName>
    </submittedName>
</protein>
<proteinExistence type="predicted"/>
<organism evidence="1">
    <name type="scientific">Anguilla anguilla</name>
    <name type="common">European freshwater eel</name>
    <name type="synonym">Muraena anguilla</name>
    <dbReference type="NCBI Taxonomy" id="7936"/>
    <lineage>
        <taxon>Eukaryota</taxon>
        <taxon>Metazoa</taxon>
        <taxon>Chordata</taxon>
        <taxon>Craniata</taxon>
        <taxon>Vertebrata</taxon>
        <taxon>Euteleostomi</taxon>
        <taxon>Actinopterygii</taxon>
        <taxon>Neopterygii</taxon>
        <taxon>Teleostei</taxon>
        <taxon>Anguilliformes</taxon>
        <taxon>Anguillidae</taxon>
        <taxon>Anguilla</taxon>
    </lineage>
</organism>